<feature type="domain" description="MOSC" evidence="1">
    <location>
        <begin position="105"/>
        <end position="252"/>
    </location>
</feature>
<accession>A0A1N7LAL7</accession>
<dbReference type="STRING" id="407234.SAMN05421795_102759"/>
<evidence type="ECO:0000313" key="3">
    <source>
        <dbReference type="Proteomes" id="UP000186098"/>
    </source>
</evidence>
<dbReference type="Pfam" id="PF03473">
    <property type="entry name" value="MOSC"/>
    <property type="match status" value="1"/>
</dbReference>
<gene>
    <name evidence="2" type="ORF">SAMN05421795_102759</name>
</gene>
<evidence type="ECO:0000259" key="1">
    <source>
        <dbReference type="PROSITE" id="PS51340"/>
    </source>
</evidence>
<reference evidence="3" key="1">
    <citation type="submission" date="2017-01" db="EMBL/GenBank/DDBJ databases">
        <authorList>
            <person name="Varghese N."/>
            <person name="Submissions S."/>
        </authorList>
    </citation>
    <scope>NUCLEOTIDE SEQUENCE [LARGE SCALE GENOMIC DNA]</scope>
    <source>
        <strain evidence="3">DSM 18714</strain>
    </source>
</reference>
<dbReference type="InterPro" id="IPR005302">
    <property type="entry name" value="MoCF_Sase_C"/>
</dbReference>
<dbReference type="GO" id="GO:0030151">
    <property type="term" value="F:molybdenum ion binding"/>
    <property type="evidence" value="ECO:0007669"/>
    <property type="project" value="InterPro"/>
</dbReference>
<dbReference type="EMBL" id="FTOM01000002">
    <property type="protein sequence ID" value="SIS70847.1"/>
    <property type="molecule type" value="Genomic_DNA"/>
</dbReference>
<dbReference type="GO" id="GO:0030170">
    <property type="term" value="F:pyridoxal phosphate binding"/>
    <property type="evidence" value="ECO:0007669"/>
    <property type="project" value="InterPro"/>
</dbReference>
<dbReference type="Gene3D" id="2.40.33.20">
    <property type="entry name" value="PK beta-barrel domain-like"/>
    <property type="match status" value="1"/>
</dbReference>
<dbReference type="GO" id="GO:0003824">
    <property type="term" value="F:catalytic activity"/>
    <property type="evidence" value="ECO:0007669"/>
    <property type="project" value="InterPro"/>
</dbReference>
<evidence type="ECO:0000313" key="2">
    <source>
        <dbReference type="EMBL" id="SIS70847.1"/>
    </source>
</evidence>
<sequence>MAATLARILRHPIKSIGVEEIADASLAEGGVLPFDRAWAVAHAAATFDGDPRGWAPKSNFLRGAAAPALMAVRARMEGGRIALSHPRRPAITIAPAQAADRARLLDWLAPLWPEGRPAPRDLVPAPAGQALSDARAPWLSILSLSSNAALGRAMGRDLSIHRWRGNLWIEGWPEDAERALGAGTRLRVGGAILEVARPITRCRATCADPETGAEAGDTLAALQARFGDRDFGLYAAVLKGGPIRRGDPIEVLA</sequence>
<name>A0A1N7LAL7_9RHOB</name>
<dbReference type="RefSeq" id="WP_076364741.1">
    <property type="nucleotide sequence ID" value="NZ_FTOM01000002.1"/>
</dbReference>
<keyword evidence="3" id="KW-1185">Reference proteome</keyword>
<dbReference type="Pfam" id="PF03476">
    <property type="entry name" value="MOSC_N"/>
    <property type="match status" value="1"/>
</dbReference>
<dbReference type="PROSITE" id="PS51340">
    <property type="entry name" value="MOSC"/>
    <property type="match status" value="1"/>
</dbReference>
<protein>
    <recommendedName>
        <fullName evidence="1">MOSC domain-containing protein</fullName>
    </recommendedName>
</protein>
<dbReference type="SUPFAM" id="SSF50800">
    <property type="entry name" value="PK beta-barrel domain-like"/>
    <property type="match status" value="1"/>
</dbReference>
<dbReference type="Proteomes" id="UP000186098">
    <property type="component" value="Unassembled WGS sequence"/>
</dbReference>
<organism evidence="2 3">
    <name type="scientific">Phaeovulum vinaykumarii</name>
    <dbReference type="NCBI Taxonomy" id="407234"/>
    <lineage>
        <taxon>Bacteria</taxon>
        <taxon>Pseudomonadati</taxon>
        <taxon>Pseudomonadota</taxon>
        <taxon>Alphaproteobacteria</taxon>
        <taxon>Rhodobacterales</taxon>
        <taxon>Paracoccaceae</taxon>
        <taxon>Phaeovulum</taxon>
    </lineage>
</organism>
<dbReference type="AlphaFoldDB" id="A0A1N7LAL7"/>
<proteinExistence type="predicted"/>
<dbReference type="InterPro" id="IPR005303">
    <property type="entry name" value="MOCOS_middle"/>
</dbReference>
<dbReference type="InterPro" id="IPR011037">
    <property type="entry name" value="Pyrv_Knase-like_insert_dom_sf"/>
</dbReference>
<dbReference type="OrthoDB" id="581532at2"/>